<keyword evidence="7" id="KW-1185">Reference proteome</keyword>
<evidence type="ECO:0000256" key="5">
    <source>
        <dbReference type="RuleBase" id="RU000660"/>
    </source>
</evidence>
<name>A0ABT2ESC5_9BACT</name>
<keyword evidence="2 4" id="KW-0689">Ribosomal protein</keyword>
<dbReference type="PANTHER" id="PTHR14413:SF16">
    <property type="entry name" value="LARGE RIBOSOMAL SUBUNIT PROTEIN BL17M"/>
    <property type="match status" value="1"/>
</dbReference>
<sequence>MRHKKDYKLLGRYPSHRKSMLRNLVASLFLHEKIETTYTRAKAAQRLAEKLITIAKEDSVAARRLVAEYIPNPLRRQVITKLFREIAPRYKDRNGGYTRVIKAGIRRGDAAQEAVLMLVE</sequence>
<comment type="subunit">
    <text evidence="4">Part of the 50S ribosomal subunit. Contacts protein L32.</text>
</comment>
<reference evidence="6 7" key="1">
    <citation type="submission" date="2022-08" db="EMBL/GenBank/DDBJ databases">
        <title>Bacterial and archaeal communities from various locations to study Microbial Dark Matter (Phase II).</title>
        <authorList>
            <person name="Stepanauskas R."/>
        </authorList>
    </citation>
    <scope>NUCLEOTIDE SEQUENCE [LARGE SCALE GENOMIC DNA]</scope>
    <source>
        <strain evidence="6 7">PD1</strain>
    </source>
</reference>
<evidence type="ECO:0000256" key="2">
    <source>
        <dbReference type="ARBA" id="ARBA00022980"/>
    </source>
</evidence>
<dbReference type="Pfam" id="PF01196">
    <property type="entry name" value="Ribosomal_L17"/>
    <property type="match status" value="1"/>
</dbReference>
<protein>
    <recommendedName>
        <fullName evidence="4">Large ribosomal subunit protein bL17</fullName>
    </recommendedName>
</protein>
<organism evidence="6 7">
    <name type="scientific">Candidatus Fervidibacter sacchari</name>
    <dbReference type="NCBI Taxonomy" id="1448929"/>
    <lineage>
        <taxon>Bacteria</taxon>
        <taxon>Candidatus Fervidibacterota</taxon>
        <taxon>Candidatus Fervidibacter</taxon>
    </lineage>
</organism>
<accession>A0ABT2ESC5</accession>
<dbReference type="PANTHER" id="PTHR14413">
    <property type="entry name" value="RIBOSOMAL PROTEIN L17"/>
    <property type="match status" value="1"/>
</dbReference>
<dbReference type="HAMAP" id="MF_01368">
    <property type="entry name" value="Ribosomal_bL17"/>
    <property type="match status" value="1"/>
</dbReference>
<dbReference type="NCBIfam" id="TIGR00059">
    <property type="entry name" value="L17"/>
    <property type="match status" value="1"/>
</dbReference>
<evidence type="ECO:0000256" key="1">
    <source>
        <dbReference type="ARBA" id="ARBA00008777"/>
    </source>
</evidence>
<dbReference type="SUPFAM" id="SSF64263">
    <property type="entry name" value="Prokaryotic ribosomal protein L17"/>
    <property type="match status" value="1"/>
</dbReference>
<comment type="caution">
    <text evidence="6">The sequence shown here is derived from an EMBL/GenBank/DDBJ whole genome shotgun (WGS) entry which is preliminary data.</text>
</comment>
<dbReference type="RefSeq" id="WP_259101121.1">
    <property type="nucleotide sequence ID" value="NZ_CP130454.1"/>
</dbReference>
<proteinExistence type="inferred from homology"/>
<evidence type="ECO:0000256" key="4">
    <source>
        <dbReference type="HAMAP-Rule" id="MF_01368"/>
    </source>
</evidence>
<comment type="similarity">
    <text evidence="1 4 5">Belongs to the bacterial ribosomal protein bL17 family.</text>
</comment>
<dbReference type="InterPro" id="IPR036373">
    <property type="entry name" value="Ribosomal_bL17_sf"/>
</dbReference>
<keyword evidence="3 4" id="KW-0687">Ribonucleoprotein</keyword>
<gene>
    <name evidence="4" type="primary">rplQ</name>
    <name evidence="6" type="ORF">M2350_003309</name>
</gene>
<evidence type="ECO:0000256" key="3">
    <source>
        <dbReference type="ARBA" id="ARBA00023274"/>
    </source>
</evidence>
<dbReference type="EMBL" id="JANUCP010000007">
    <property type="protein sequence ID" value="MCS3920872.1"/>
    <property type="molecule type" value="Genomic_DNA"/>
</dbReference>
<dbReference type="PROSITE" id="PS01167">
    <property type="entry name" value="RIBOSOMAL_L17"/>
    <property type="match status" value="1"/>
</dbReference>
<dbReference type="InterPro" id="IPR000456">
    <property type="entry name" value="Ribosomal_bL17"/>
</dbReference>
<dbReference type="Proteomes" id="UP001204798">
    <property type="component" value="Unassembled WGS sequence"/>
</dbReference>
<dbReference type="GO" id="GO:0005840">
    <property type="term" value="C:ribosome"/>
    <property type="evidence" value="ECO:0007669"/>
    <property type="project" value="UniProtKB-KW"/>
</dbReference>
<dbReference type="Gene3D" id="3.90.1030.10">
    <property type="entry name" value="Ribosomal protein L17"/>
    <property type="match status" value="1"/>
</dbReference>
<evidence type="ECO:0000313" key="6">
    <source>
        <dbReference type="EMBL" id="MCS3920872.1"/>
    </source>
</evidence>
<evidence type="ECO:0000313" key="7">
    <source>
        <dbReference type="Proteomes" id="UP001204798"/>
    </source>
</evidence>
<dbReference type="InterPro" id="IPR047859">
    <property type="entry name" value="Ribosomal_bL17_CS"/>
</dbReference>